<dbReference type="Pfam" id="PF02836">
    <property type="entry name" value="Glyco_hydro_2_C"/>
    <property type="match status" value="1"/>
</dbReference>
<evidence type="ECO:0000313" key="6">
    <source>
        <dbReference type="Proteomes" id="UP001597560"/>
    </source>
</evidence>
<dbReference type="InterPro" id="IPR051913">
    <property type="entry name" value="GH2_Domain-Containing"/>
</dbReference>
<feature type="domain" description="Glycoside hydrolase family 2 immunoglobulin-like beta-sandwich" evidence="3">
    <location>
        <begin position="225"/>
        <end position="328"/>
    </location>
</feature>
<dbReference type="SUPFAM" id="SSF51445">
    <property type="entry name" value="(Trans)glycosidases"/>
    <property type="match status" value="1"/>
</dbReference>
<evidence type="ECO:0000256" key="2">
    <source>
        <dbReference type="SAM" id="SignalP"/>
    </source>
</evidence>
<dbReference type="Proteomes" id="UP001597560">
    <property type="component" value="Unassembled WGS sequence"/>
</dbReference>
<dbReference type="InterPro" id="IPR006102">
    <property type="entry name" value="Ig-like_GH2"/>
</dbReference>
<dbReference type="EMBL" id="JBHUPA010000007">
    <property type="protein sequence ID" value="MFD2963217.1"/>
    <property type="molecule type" value="Genomic_DNA"/>
</dbReference>
<feature type="chain" id="PRO_5045380195" evidence="2">
    <location>
        <begin position="17"/>
        <end position="947"/>
    </location>
</feature>
<reference evidence="6" key="1">
    <citation type="journal article" date="2019" name="Int. J. Syst. Evol. Microbiol.">
        <title>The Global Catalogue of Microorganisms (GCM) 10K type strain sequencing project: providing services to taxonomists for standard genome sequencing and annotation.</title>
        <authorList>
            <consortium name="The Broad Institute Genomics Platform"/>
            <consortium name="The Broad Institute Genome Sequencing Center for Infectious Disease"/>
            <person name="Wu L."/>
            <person name="Ma J."/>
        </authorList>
    </citation>
    <scope>NUCLEOTIDE SEQUENCE [LARGE SCALE GENOMIC DNA]</scope>
    <source>
        <strain evidence="6">KCTC 23098</strain>
    </source>
</reference>
<dbReference type="Gene3D" id="3.20.20.80">
    <property type="entry name" value="Glycosidases"/>
    <property type="match status" value="1"/>
</dbReference>
<protein>
    <submittedName>
        <fullName evidence="5">Sugar-binding domain-containing protein</fullName>
    </submittedName>
</protein>
<gene>
    <name evidence="5" type="ORF">ACFS6J_15555</name>
</gene>
<sequence>MTMNKLLLLSCFALFAACKVDKSTQSHLDLTGEWTFSLDTADIGEREKWFTRRLKEKVKLPGSTTTNGKGFDIDVHTPWTGGIVDSSYFTDTAYARYRKAGNIKVPFWLQPVKYYKGAAWYQKEIQIPDSAYQEGTELVIERVHWESSVWLDSVKLGTENSLSTPHRFLFKGSLKPGKHLLTIRIDNRVKTIDVGPNAHSITDHTQTNWNGMIGKMTLKPLERLRVESLQVFPDLSKKTVAVRARIVNISRPVNASLTLYATEKAGERLKDVQQTLVLTGGVNEIKIDYPMGNAVKTWDEFNPNLYTMIASLVVEGKSFGYQTDFGMREIALKGKEITLNGRPVFLRGTLESAIFPLTGYPATDVASWAKIIKTCKAYGLNHLRFHSWCPPEAAFRAADSLGMYLQIECASWANQGATIGDGKPLDDYIYRESERIVTQYGNHPSFLMMAYGNEPSGKNHVAYLRKFVETWKAKDGRRLYTTAAGWPAIAENDYNNIPEPRIQSWGEGLNSIINKQKPRSDYDWHERIAQFDIPTISHEIGQWCVYPDFKEISAYTGVMKARNLEIFRDRLRETGMDTLADQFLQASGKLQTLCYKADIEAALRTPGFAGFQLLDLHDFPGQGTALVGVLNAFWKDKGYVDGKTYRQFCNSTVPLARFPNFIYTNDQLLKVPLEIAHYGAEEKSNVSVKWQIIDEAQHVYGTGSLLMNTLRIGNNQQAGAVTMNLNEIKEAKKLTLIVTLGQYANQWDFFVFPKTLPNVNSEVYVTASFDQKARELLASGGKVLYTLRKGVLKKDKGGDIALGFSSIFWNTAWTRGQAPVTLGLLCDPQHPAFQHFPTDFHSNWQWWDAITHADAMRLDRINPTLKPIVRVIDDWFTARPLGLVFEANIGKGKLIVSAIDLLTDRQNRPEARQLLYSLSAYMQSSSFAPKTTLQENEIAQLAHNNKF</sequence>
<dbReference type="InterPro" id="IPR006103">
    <property type="entry name" value="Glyco_hydro_2_cat"/>
</dbReference>
<name>A0ABW6B1J3_9SPHI</name>
<organism evidence="5 6">
    <name type="scientific">Olivibacter jilunii</name>
    <dbReference type="NCBI Taxonomy" id="985016"/>
    <lineage>
        <taxon>Bacteria</taxon>
        <taxon>Pseudomonadati</taxon>
        <taxon>Bacteroidota</taxon>
        <taxon>Sphingobacteriia</taxon>
        <taxon>Sphingobacteriales</taxon>
        <taxon>Sphingobacteriaceae</taxon>
        <taxon>Olivibacter</taxon>
    </lineage>
</organism>
<evidence type="ECO:0000259" key="4">
    <source>
        <dbReference type="Pfam" id="PF02836"/>
    </source>
</evidence>
<dbReference type="Gene3D" id="2.60.120.260">
    <property type="entry name" value="Galactose-binding domain-like"/>
    <property type="match status" value="1"/>
</dbReference>
<evidence type="ECO:0000313" key="5">
    <source>
        <dbReference type="EMBL" id="MFD2963217.1"/>
    </source>
</evidence>
<comment type="caution">
    <text evidence="5">The sequence shown here is derived from an EMBL/GenBank/DDBJ whole genome shotgun (WGS) entry which is preliminary data.</text>
</comment>
<dbReference type="SUPFAM" id="SSF49303">
    <property type="entry name" value="beta-Galactosidase/glucuronidase domain"/>
    <property type="match status" value="1"/>
</dbReference>
<evidence type="ECO:0000259" key="3">
    <source>
        <dbReference type="Pfam" id="PF00703"/>
    </source>
</evidence>
<keyword evidence="2" id="KW-0732">Signal</keyword>
<feature type="signal peptide" evidence="2">
    <location>
        <begin position="1"/>
        <end position="16"/>
    </location>
</feature>
<evidence type="ECO:0000256" key="1">
    <source>
        <dbReference type="ARBA" id="ARBA00007401"/>
    </source>
</evidence>
<proteinExistence type="inferred from homology"/>
<dbReference type="PROSITE" id="PS51257">
    <property type="entry name" value="PROKAR_LIPOPROTEIN"/>
    <property type="match status" value="1"/>
</dbReference>
<dbReference type="SUPFAM" id="SSF49785">
    <property type="entry name" value="Galactose-binding domain-like"/>
    <property type="match status" value="1"/>
</dbReference>
<dbReference type="InterPro" id="IPR017853">
    <property type="entry name" value="GH"/>
</dbReference>
<accession>A0ABW6B1J3</accession>
<keyword evidence="6" id="KW-1185">Reference proteome</keyword>
<dbReference type="Pfam" id="PF00703">
    <property type="entry name" value="Glyco_hydro_2"/>
    <property type="match status" value="1"/>
</dbReference>
<dbReference type="PANTHER" id="PTHR42732:SF1">
    <property type="entry name" value="BETA-MANNOSIDASE"/>
    <property type="match status" value="1"/>
</dbReference>
<dbReference type="InterPro" id="IPR008979">
    <property type="entry name" value="Galactose-bd-like_sf"/>
</dbReference>
<feature type="domain" description="Glycoside hydrolase family 2 catalytic" evidence="4">
    <location>
        <begin position="330"/>
        <end position="482"/>
    </location>
</feature>
<dbReference type="PANTHER" id="PTHR42732">
    <property type="entry name" value="BETA-GALACTOSIDASE"/>
    <property type="match status" value="1"/>
</dbReference>
<comment type="similarity">
    <text evidence="1">Belongs to the glycosyl hydrolase 2 family.</text>
</comment>
<dbReference type="RefSeq" id="WP_377611461.1">
    <property type="nucleotide sequence ID" value="NZ_JBHUPA010000007.1"/>
</dbReference>
<dbReference type="InterPro" id="IPR036156">
    <property type="entry name" value="Beta-gal/glucu_dom_sf"/>
</dbReference>